<evidence type="ECO:0000313" key="2">
    <source>
        <dbReference type="Proteomes" id="UP000030745"/>
    </source>
</evidence>
<dbReference type="OrthoDB" id="21595at2759"/>
<sequence>MVSSEKLAAVRAPAPIQLPHAQRSSSEKWSSNQQLTLEYAKRQKMSIAWIERKLGRDLFASDEVQRDDENALFVQLRSGVVLRELMEVLAPAHANKMPIARTYSKLLAPWKERENISIFLHDCRM</sequence>
<proteinExistence type="predicted"/>
<dbReference type="SUPFAM" id="SSF47576">
    <property type="entry name" value="Calponin-homology domain, CH-domain"/>
    <property type="match status" value="1"/>
</dbReference>
<dbReference type="Proteomes" id="UP000030745">
    <property type="component" value="Unassembled WGS sequence"/>
</dbReference>
<organism evidence="1 2">
    <name type="scientific">Saprolegnia parasitica (strain CBS 223.65)</name>
    <dbReference type="NCBI Taxonomy" id="695850"/>
    <lineage>
        <taxon>Eukaryota</taxon>
        <taxon>Sar</taxon>
        <taxon>Stramenopiles</taxon>
        <taxon>Oomycota</taxon>
        <taxon>Saprolegniomycetes</taxon>
        <taxon>Saprolegniales</taxon>
        <taxon>Saprolegniaceae</taxon>
        <taxon>Saprolegnia</taxon>
    </lineage>
</organism>
<dbReference type="Gene3D" id="1.10.418.10">
    <property type="entry name" value="Calponin-like domain"/>
    <property type="match status" value="1"/>
</dbReference>
<evidence type="ECO:0000313" key="1">
    <source>
        <dbReference type="EMBL" id="KDO23157.1"/>
    </source>
</evidence>
<dbReference type="CDD" id="cd00014">
    <property type="entry name" value="CH_SF"/>
    <property type="match status" value="1"/>
</dbReference>
<dbReference type="VEuPathDB" id="FungiDB:SPRG_09965"/>
<keyword evidence="2" id="KW-1185">Reference proteome</keyword>
<reference evidence="1 2" key="1">
    <citation type="journal article" date="2013" name="PLoS Genet.">
        <title>Distinctive expansion of potential virulence genes in the genome of the oomycete fish pathogen Saprolegnia parasitica.</title>
        <authorList>
            <person name="Jiang R.H."/>
            <person name="de Bruijn I."/>
            <person name="Haas B.J."/>
            <person name="Belmonte R."/>
            <person name="Lobach L."/>
            <person name="Christie J."/>
            <person name="van den Ackerveken G."/>
            <person name="Bottin A."/>
            <person name="Bulone V."/>
            <person name="Diaz-Moreno S.M."/>
            <person name="Dumas B."/>
            <person name="Fan L."/>
            <person name="Gaulin E."/>
            <person name="Govers F."/>
            <person name="Grenville-Briggs L.J."/>
            <person name="Horner N.R."/>
            <person name="Levin J.Z."/>
            <person name="Mammella M."/>
            <person name="Meijer H.J."/>
            <person name="Morris P."/>
            <person name="Nusbaum C."/>
            <person name="Oome S."/>
            <person name="Phillips A.J."/>
            <person name="van Rooyen D."/>
            <person name="Rzeszutek E."/>
            <person name="Saraiva M."/>
            <person name="Secombes C.J."/>
            <person name="Seidl M.F."/>
            <person name="Snel B."/>
            <person name="Stassen J.H."/>
            <person name="Sykes S."/>
            <person name="Tripathy S."/>
            <person name="van den Berg H."/>
            <person name="Vega-Arreguin J.C."/>
            <person name="Wawra S."/>
            <person name="Young S.K."/>
            <person name="Zeng Q."/>
            <person name="Dieguez-Uribeondo J."/>
            <person name="Russ C."/>
            <person name="Tyler B.M."/>
            <person name="van West P."/>
        </authorList>
    </citation>
    <scope>NUCLEOTIDE SEQUENCE [LARGE SCALE GENOMIC DNA]</scope>
    <source>
        <strain evidence="1 2">CBS 223.65</strain>
    </source>
</reference>
<dbReference type="InterPro" id="IPR036872">
    <property type="entry name" value="CH_dom_sf"/>
</dbReference>
<dbReference type="GeneID" id="24132102"/>
<accession>A0A067C8N9</accession>
<name>A0A067C8N9_SAPPC</name>
<dbReference type="EMBL" id="KK583257">
    <property type="protein sequence ID" value="KDO23157.1"/>
    <property type="molecule type" value="Genomic_DNA"/>
</dbReference>
<dbReference type="AlphaFoldDB" id="A0A067C8N9"/>
<gene>
    <name evidence="1" type="ORF">SPRG_09965</name>
</gene>
<dbReference type="RefSeq" id="XP_012206109.1">
    <property type="nucleotide sequence ID" value="XM_012350719.1"/>
</dbReference>
<protein>
    <submittedName>
        <fullName evidence="1">Uncharacterized protein</fullName>
    </submittedName>
</protein>
<dbReference type="KEGG" id="spar:SPRG_09965"/>